<feature type="compositionally biased region" description="Polar residues" evidence="1">
    <location>
        <begin position="179"/>
        <end position="192"/>
    </location>
</feature>
<organism evidence="2 3">
    <name type="scientific">Adiantum capillus-veneris</name>
    <name type="common">Maidenhair fern</name>
    <dbReference type="NCBI Taxonomy" id="13818"/>
    <lineage>
        <taxon>Eukaryota</taxon>
        <taxon>Viridiplantae</taxon>
        <taxon>Streptophyta</taxon>
        <taxon>Embryophyta</taxon>
        <taxon>Tracheophyta</taxon>
        <taxon>Polypodiopsida</taxon>
        <taxon>Polypodiidae</taxon>
        <taxon>Polypodiales</taxon>
        <taxon>Pteridineae</taxon>
        <taxon>Pteridaceae</taxon>
        <taxon>Vittarioideae</taxon>
        <taxon>Adiantum</taxon>
    </lineage>
</organism>
<name>A0A9D4ZF33_ADICA</name>
<comment type="caution">
    <text evidence="2">The sequence shown here is derived from an EMBL/GenBank/DDBJ whole genome shotgun (WGS) entry which is preliminary data.</text>
</comment>
<keyword evidence="3" id="KW-1185">Reference proteome</keyword>
<accession>A0A9D4ZF33</accession>
<protein>
    <submittedName>
        <fullName evidence="2">Uncharacterized protein</fullName>
    </submittedName>
</protein>
<evidence type="ECO:0000256" key="1">
    <source>
        <dbReference type="SAM" id="MobiDB-lite"/>
    </source>
</evidence>
<feature type="compositionally biased region" description="Polar residues" evidence="1">
    <location>
        <begin position="144"/>
        <end position="162"/>
    </location>
</feature>
<sequence>MLQMVMKTADPNAHTMGPFVRSGKKSIGQQVNQALVGASRSTAAMPMSPHAAVGYAGELKTRRCCVWLGRPWSCVGKVSQPKQHMGKVPQYTLAKGTQVVPLLGVPLQQCPLHCSSHDTSTGTPDPERSTEQRDLVENYPPSPSHTAEPNPNSHSSALTWRCTTRAHGSRSHQEHHLNLQPQDPGTHSSQPSFKEIRKPKHHENTPSLHLSPRNQ</sequence>
<reference evidence="2" key="1">
    <citation type="submission" date="2021-01" db="EMBL/GenBank/DDBJ databases">
        <title>Adiantum capillus-veneris genome.</title>
        <authorList>
            <person name="Fang Y."/>
            <person name="Liao Q."/>
        </authorList>
    </citation>
    <scope>NUCLEOTIDE SEQUENCE</scope>
    <source>
        <strain evidence="2">H3</strain>
        <tissue evidence="2">Leaf</tissue>
    </source>
</reference>
<gene>
    <name evidence="2" type="ORF">GOP47_0013211</name>
</gene>
<evidence type="ECO:0000313" key="3">
    <source>
        <dbReference type="Proteomes" id="UP000886520"/>
    </source>
</evidence>
<evidence type="ECO:0000313" key="2">
    <source>
        <dbReference type="EMBL" id="KAI5070960.1"/>
    </source>
</evidence>
<feature type="compositionally biased region" description="Basic and acidic residues" evidence="1">
    <location>
        <begin position="125"/>
        <end position="136"/>
    </location>
</feature>
<proteinExistence type="predicted"/>
<dbReference type="EMBL" id="JABFUD020000013">
    <property type="protein sequence ID" value="KAI5070960.1"/>
    <property type="molecule type" value="Genomic_DNA"/>
</dbReference>
<dbReference type="Proteomes" id="UP000886520">
    <property type="component" value="Chromosome 13"/>
</dbReference>
<dbReference type="AlphaFoldDB" id="A0A9D4ZF33"/>
<feature type="region of interest" description="Disordered" evidence="1">
    <location>
        <begin position="114"/>
        <end position="215"/>
    </location>
</feature>
<feature type="compositionally biased region" description="Polar residues" evidence="1">
    <location>
        <begin position="205"/>
        <end position="215"/>
    </location>
</feature>